<organism evidence="15 16">
    <name type="scientific">Subtercola lobariae</name>
    <dbReference type="NCBI Taxonomy" id="1588641"/>
    <lineage>
        <taxon>Bacteria</taxon>
        <taxon>Bacillati</taxon>
        <taxon>Actinomycetota</taxon>
        <taxon>Actinomycetes</taxon>
        <taxon>Micrococcales</taxon>
        <taxon>Microbacteriaceae</taxon>
        <taxon>Subtercola</taxon>
    </lineage>
</organism>
<dbReference type="GO" id="GO:0004523">
    <property type="term" value="F:RNA-DNA hybrid ribonuclease activity"/>
    <property type="evidence" value="ECO:0007669"/>
    <property type="project" value="UniProtKB-UniRule"/>
</dbReference>
<dbReference type="EC" id="3.1.26.4" evidence="13"/>
<dbReference type="InterPro" id="IPR024567">
    <property type="entry name" value="RNase_HII/HIII_dom"/>
</dbReference>
<dbReference type="InterPro" id="IPR012337">
    <property type="entry name" value="RNaseH-like_sf"/>
</dbReference>
<feature type="binding site" evidence="12">
    <location>
        <position position="28"/>
    </location>
    <ligand>
        <name>a divalent metal cation</name>
        <dbReference type="ChEBI" id="CHEBI:60240"/>
    </ligand>
</feature>
<evidence type="ECO:0000256" key="10">
    <source>
        <dbReference type="ARBA" id="ARBA00022801"/>
    </source>
</evidence>
<dbReference type="RefSeq" id="WP_188680575.1">
    <property type="nucleotide sequence ID" value="NZ_BMGP01000007.1"/>
</dbReference>
<dbReference type="GO" id="GO:0043137">
    <property type="term" value="P:DNA replication, removal of RNA primer"/>
    <property type="evidence" value="ECO:0007669"/>
    <property type="project" value="TreeGrafter"/>
</dbReference>
<evidence type="ECO:0000259" key="14">
    <source>
        <dbReference type="PROSITE" id="PS51975"/>
    </source>
</evidence>
<gene>
    <name evidence="15" type="ORF">GCM10011399_34500</name>
</gene>
<feature type="domain" description="RNase H type-2" evidence="14">
    <location>
        <begin position="21"/>
        <end position="227"/>
    </location>
</feature>
<dbReference type="AlphaFoldDB" id="A0A917BFR9"/>
<comment type="similarity">
    <text evidence="5 13">Belongs to the RNase HII family.</text>
</comment>
<dbReference type="Gene3D" id="3.30.420.10">
    <property type="entry name" value="Ribonuclease H-like superfamily/Ribonuclease H"/>
    <property type="match status" value="1"/>
</dbReference>
<proteinExistence type="inferred from homology"/>
<evidence type="ECO:0000256" key="8">
    <source>
        <dbReference type="ARBA" id="ARBA00022723"/>
    </source>
</evidence>
<reference evidence="15 16" key="1">
    <citation type="journal article" date="2014" name="Int. J. Syst. Evol. Microbiol.">
        <title>Complete genome sequence of Corynebacterium casei LMG S-19264T (=DSM 44701T), isolated from a smear-ripened cheese.</title>
        <authorList>
            <consortium name="US DOE Joint Genome Institute (JGI-PGF)"/>
            <person name="Walter F."/>
            <person name="Albersmeier A."/>
            <person name="Kalinowski J."/>
            <person name="Ruckert C."/>
        </authorList>
    </citation>
    <scope>NUCLEOTIDE SEQUENCE [LARGE SCALE GENOMIC DNA]</scope>
    <source>
        <strain evidence="15 16">CGMCC 1.12976</strain>
    </source>
</reference>
<comment type="cofactor">
    <cofactor evidence="2">
        <name>Mg(2+)</name>
        <dbReference type="ChEBI" id="CHEBI:18420"/>
    </cofactor>
</comment>
<evidence type="ECO:0000256" key="4">
    <source>
        <dbReference type="ARBA" id="ARBA00004496"/>
    </source>
</evidence>
<dbReference type="GO" id="GO:0003723">
    <property type="term" value="F:RNA binding"/>
    <property type="evidence" value="ECO:0007669"/>
    <property type="project" value="UniProtKB-UniRule"/>
</dbReference>
<dbReference type="PANTHER" id="PTHR10954:SF18">
    <property type="entry name" value="RIBONUCLEASE HII"/>
    <property type="match status" value="1"/>
</dbReference>
<evidence type="ECO:0000256" key="5">
    <source>
        <dbReference type="ARBA" id="ARBA00007383"/>
    </source>
</evidence>
<evidence type="ECO:0000256" key="13">
    <source>
        <dbReference type="RuleBase" id="RU003515"/>
    </source>
</evidence>
<evidence type="ECO:0000256" key="7">
    <source>
        <dbReference type="ARBA" id="ARBA00022722"/>
    </source>
</evidence>
<dbReference type="GO" id="GO:0032299">
    <property type="term" value="C:ribonuclease H2 complex"/>
    <property type="evidence" value="ECO:0007669"/>
    <property type="project" value="TreeGrafter"/>
</dbReference>
<dbReference type="Proteomes" id="UP000598775">
    <property type="component" value="Unassembled WGS sequence"/>
</dbReference>
<evidence type="ECO:0000256" key="9">
    <source>
        <dbReference type="ARBA" id="ARBA00022759"/>
    </source>
</evidence>
<keyword evidence="9 12" id="KW-0255">Endonuclease</keyword>
<comment type="function">
    <text evidence="3 13">Endonuclease that specifically degrades the RNA of RNA-DNA hybrids.</text>
</comment>
<feature type="binding site" evidence="12">
    <location>
        <position position="127"/>
    </location>
    <ligand>
        <name>a divalent metal cation</name>
        <dbReference type="ChEBI" id="CHEBI:60240"/>
    </ligand>
</feature>
<keyword evidence="10 12" id="KW-0378">Hydrolase</keyword>
<protein>
    <recommendedName>
        <fullName evidence="13">Ribonuclease</fullName>
        <ecNumber evidence="13">3.1.26.4</ecNumber>
    </recommendedName>
</protein>
<comment type="cofactor">
    <cofactor evidence="12">
        <name>Mn(2+)</name>
        <dbReference type="ChEBI" id="CHEBI:29035"/>
    </cofactor>
    <cofactor evidence="12">
        <name>Mg(2+)</name>
        <dbReference type="ChEBI" id="CHEBI:18420"/>
    </cofactor>
    <text evidence="12">Manganese or magnesium. Binds 1 divalent metal ion per monomer in the absence of substrate. May bind a second metal ion after substrate binding.</text>
</comment>
<dbReference type="EMBL" id="BMGP01000007">
    <property type="protein sequence ID" value="GGF38751.1"/>
    <property type="molecule type" value="Genomic_DNA"/>
</dbReference>
<keyword evidence="16" id="KW-1185">Reference proteome</keyword>
<dbReference type="PROSITE" id="PS51975">
    <property type="entry name" value="RNASE_H_2"/>
    <property type="match status" value="1"/>
</dbReference>
<comment type="catalytic activity">
    <reaction evidence="1 12 13">
        <text>Endonucleolytic cleavage to 5'-phosphomonoester.</text>
        <dbReference type="EC" id="3.1.26.4"/>
    </reaction>
</comment>
<name>A0A917BFR9_9MICO</name>
<evidence type="ECO:0000313" key="15">
    <source>
        <dbReference type="EMBL" id="GGF38751.1"/>
    </source>
</evidence>
<evidence type="ECO:0000256" key="6">
    <source>
        <dbReference type="ARBA" id="ARBA00022490"/>
    </source>
</evidence>
<keyword evidence="11" id="KW-0464">Manganese</keyword>
<dbReference type="NCBIfam" id="NF000595">
    <property type="entry name" value="PRK00015.1-3"/>
    <property type="match status" value="1"/>
</dbReference>
<keyword evidence="7 12" id="KW-0540">Nuclease</keyword>
<evidence type="ECO:0000313" key="16">
    <source>
        <dbReference type="Proteomes" id="UP000598775"/>
    </source>
</evidence>
<dbReference type="InterPro" id="IPR022898">
    <property type="entry name" value="RNase_HII"/>
</dbReference>
<keyword evidence="6" id="KW-0963">Cytoplasm</keyword>
<comment type="subcellular location">
    <subcellularLocation>
        <location evidence="4">Cytoplasm</location>
    </subcellularLocation>
</comment>
<dbReference type="InterPro" id="IPR001352">
    <property type="entry name" value="RNase_HII/HIII"/>
</dbReference>
<dbReference type="InterPro" id="IPR036397">
    <property type="entry name" value="RNaseH_sf"/>
</dbReference>
<dbReference type="GO" id="GO:0005737">
    <property type="term" value="C:cytoplasm"/>
    <property type="evidence" value="ECO:0007669"/>
    <property type="project" value="UniProtKB-SubCell"/>
</dbReference>
<keyword evidence="8 12" id="KW-0479">Metal-binding</keyword>
<evidence type="ECO:0000256" key="2">
    <source>
        <dbReference type="ARBA" id="ARBA00001946"/>
    </source>
</evidence>
<evidence type="ECO:0000256" key="1">
    <source>
        <dbReference type="ARBA" id="ARBA00000077"/>
    </source>
</evidence>
<dbReference type="GO" id="GO:0046872">
    <property type="term" value="F:metal ion binding"/>
    <property type="evidence" value="ECO:0007669"/>
    <property type="project" value="UniProtKB-KW"/>
</dbReference>
<dbReference type="GO" id="GO:0006298">
    <property type="term" value="P:mismatch repair"/>
    <property type="evidence" value="ECO:0007669"/>
    <property type="project" value="TreeGrafter"/>
</dbReference>
<comment type="caution">
    <text evidence="15">The sequence shown here is derived from an EMBL/GenBank/DDBJ whole genome shotgun (WGS) entry which is preliminary data.</text>
</comment>
<dbReference type="PANTHER" id="PTHR10954">
    <property type="entry name" value="RIBONUCLEASE H2 SUBUNIT A"/>
    <property type="match status" value="1"/>
</dbReference>
<evidence type="ECO:0000256" key="12">
    <source>
        <dbReference type="PROSITE-ProRule" id="PRU01319"/>
    </source>
</evidence>
<dbReference type="CDD" id="cd07182">
    <property type="entry name" value="RNase_HII_bacteria_HII_like"/>
    <property type="match status" value="1"/>
</dbReference>
<sequence length="261" mass="27360">MTPVKDPTLRHERALGRQGARLIIGVDEVGRGALAGPVAVGMCVIDPVRPGKFPAGLRDSKLLAEARREQLAPLASAWARASAVGLASAAEVDELGIIFCLGLAGARALSTLLAAGVDVEGAVLVLDGNHDYLSRHLVSVVPNPLTVTTKIKADRDCASVAAASVVAKVHRDRLMIALDAEVPGYSWASNKGYGSSAHFEALELLGPSDHHRRTWLKSERALFELGADGEVEVDAQGELEADEAALGVDVAELEVDEAARA</sequence>
<feature type="binding site" evidence="12">
    <location>
        <position position="27"/>
    </location>
    <ligand>
        <name>a divalent metal cation</name>
        <dbReference type="ChEBI" id="CHEBI:60240"/>
    </ligand>
</feature>
<accession>A0A917BFR9</accession>
<evidence type="ECO:0000256" key="3">
    <source>
        <dbReference type="ARBA" id="ARBA00004065"/>
    </source>
</evidence>
<evidence type="ECO:0000256" key="11">
    <source>
        <dbReference type="ARBA" id="ARBA00023211"/>
    </source>
</evidence>
<dbReference type="Pfam" id="PF01351">
    <property type="entry name" value="RNase_HII"/>
    <property type="match status" value="1"/>
</dbReference>
<dbReference type="SUPFAM" id="SSF53098">
    <property type="entry name" value="Ribonuclease H-like"/>
    <property type="match status" value="1"/>
</dbReference>